<dbReference type="GO" id="GO:0005783">
    <property type="term" value="C:endoplasmic reticulum"/>
    <property type="evidence" value="ECO:0007669"/>
    <property type="project" value="TreeGrafter"/>
</dbReference>
<evidence type="ECO:0000313" key="4">
    <source>
        <dbReference type="Proteomes" id="UP000294933"/>
    </source>
</evidence>
<feature type="domain" description="AMP-dependent synthetase/ligase" evidence="2">
    <location>
        <begin position="102"/>
        <end position="525"/>
    </location>
</feature>
<keyword evidence="1" id="KW-1133">Transmembrane helix</keyword>
<accession>A0A4Y7QL67</accession>
<protein>
    <submittedName>
        <fullName evidence="3">Acetyl-CoA synthetase-like protein</fullName>
    </submittedName>
</protein>
<dbReference type="EMBL" id="ML170159">
    <property type="protein sequence ID" value="TDL27569.1"/>
    <property type="molecule type" value="Genomic_DNA"/>
</dbReference>
<sequence length="563" mass="61216">MPDLLAIDETSLALGLVLILLFIAGIFLKPDSLVHPILLGRQSDVDKVRKKGESAIYRNYGTGLMGRLPGRPSKEVQVLSDLLKPDFEGARFLWSHEVSNVEILRRVAALGAGLVNVAGLRERESNVLLLLNDGIEFIITDLALASHSIPSFTLTSLTLLTAVLESHPPSAIVLHASFVSQVLELIIENHEFAQHTLIVVGDDGMPKNLDRYRNKVKILRWEDVEGEGSKLGGSASRAPAESKDVFTVSFYEGGDNELKATQFTHENLTAGVASMKFLLPFNAGISPADCIVSAFSLSTPYGRTLAYTALYEGTSFATVKSASLYIVDEGNSRTVSEVLNVMQGNFPTPTILFLTPQHLDFISSSILSQAKKSFLFFLARRHKLAALQAGFISQDSFWDRFGFSSARNMVLRNMDRKIRALIITSGVPAENVTPSRLAISVPLVHAHAHPAVAGPVFASHPQDFQVFPSVTGDRKNEESRFAKNAHVGPPVLNVEVKLIGLDDTSVVGGAKPVGEIVLRGPSVGKPLDEGRILPDGWIRIHESAMVQNNGTFKVQTSNEVLKT</sequence>
<organism evidence="3 4">
    <name type="scientific">Rickenella mellea</name>
    <dbReference type="NCBI Taxonomy" id="50990"/>
    <lineage>
        <taxon>Eukaryota</taxon>
        <taxon>Fungi</taxon>
        <taxon>Dikarya</taxon>
        <taxon>Basidiomycota</taxon>
        <taxon>Agaricomycotina</taxon>
        <taxon>Agaricomycetes</taxon>
        <taxon>Hymenochaetales</taxon>
        <taxon>Rickenellaceae</taxon>
        <taxon>Rickenella</taxon>
    </lineage>
</organism>
<evidence type="ECO:0000259" key="2">
    <source>
        <dbReference type="Pfam" id="PF00501"/>
    </source>
</evidence>
<keyword evidence="4" id="KW-1185">Reference proteome</keyword>
<reference evidence="3 4" key="1">
    <citation type="submission" date="2018-06" db="EMBL/GenBank/DDBJ databases">
        <title>A transcriptomic atlas of mushroom development highlights an independent origin of complex multicellularity.</title>
        <authorList>
            <consortium name="DOE Joint Genome Institute"/>
            <person name="Krizsan K."/>
            <person name="Almasi E."/>
            <person name="Merenyi Z."/>
            <person name="Sahu N."/>
            <person name="Viragh M."/>
            <person name="Koszo T."/>
            <person name="Mondo S."/>
            <person name="Kiss B."/>
            <person name="Balint B."/>
            <person name="Kues U."/>
            <person name="Barry K."/>
            <person name="Hegedus J.C."/>
            <person name="Henrissat B."/>
            <person name="Johnson J."/>
            <person name="Lipzen A."/>
            <person name="Ohm R."/>
            <person name="Nagy I."/>
            <person name="Pangilinan J."/>
            <person name="Yan J."/>
            <person name="Xiong Y."/>
            <person name="Grigoriev I.V."/>
            <person name="Hibbett D.S."/>
            <person name="Nagy L.G."/>
        </authorList>
    </citation>
    <scope>NUCLEOTIDE SEQUENCE [LARGE SCALE GENOMIC DNA]</scope>
    <source>
        <strain evidence="3 4">SZMC22713</strain>
    </source>
</reference>
<keyword evidence="1" id="KW-0812">Transmembrane</keyword>
<name>A0A4Y7QL67_9AGAM</name>
<dbReference type="InterPro" id="IPR042099">
    <property type="entry name" value="ANL_N_sf"/>
</dbReference>
<dbReference type="OrthoDB" id="1700726at2759"/>
<dbReference type="GO" id="GO:0016020">
    <property type="term" value="C:membrane"/>
    <property type="evidence" value="ECO:0007669"/>
    <property type="project" value="TreeGrafter"/>
</dbReference>
<evidence type="ECO:0000313" key="3">
    <source>
        <dbReference type="EMBL" id="TDL27569.1"/>
    </source>
</evidence>
<dbReference type="STRING" id="50990.A0A4Y7QL67"/>
<dbReference type="GO" id="GO:0004467">
    <property type="term" value="F:long-chain fatty acid-CoA ligase activity"/>
    <property type="evidence" value="ECO:0007669"/>
    <property type="project" value="TreeGrafter"/>
</dbReference>
<proteinExistence type="predicted"/>
<dbReference type="Pfam" id="PF00501">
    <property type="entry name" value="AMP-binding"/>
    <property type="match status" value="1"/>
</dbReference>
<dbReference type="VEuPathDB" id="FungiDB:BD410DRAFT_762642"/>
<evidence type="ECO:0000256" key="1">
    <source>
        <dbReference type="SAM" id="Phobius"/>
    </source>
</evidence>
<feature type="transmembrane region" description="Helical" evidence="1">
    <location>
        <begin position="12"/>
        <end position="28"/>
    </location>
</feature>
<dbReference type="PANTHER" id="PTHR43272:SF11">
    <property type="entry name" value="AMP-DEPENDENT SYNTHETASE_LIGASE DOMAIN-CONTAINING PROTEIN"/>
    <property type="match status" value="1"/>
</dbReference>
<dbReference type="Gene3D" id="3.40.50.12780">
    <property type="entry name" value="N-terminal domain of ligase-like"/>
    <property type="match status" value="1"/>
</dbReference>
<dbReference type="SUPFAM" id="SSF56801">
    <property type="entry name" value="Acetyl-CoA synthetase-like"/>
    <property type="match status" value="1"/>
</dbReference>
<dbReference type="PANTHER" id="PTHR43272">
    <property type="entry name" value="LONG-CHAIN-FATTY-ACID--COA LIGASE"/>
    <property type="match status" value="1"/>
</dbReference>
<keyword evidence="1" id="KW-0472">Membrane</keyword>
<gene>
    <name evidence="3" type="ORF">BD410DRAFT_762642</name>
</gene>
<dbReference type="AlphaFoldDB" id="A0A4Y7QL67"/>
<dbReference type="Proteomes" id="UP000294933">
    <property type="component" value="Unassembled WGS sequence"/>
</dbReference>
<dbReference type="InterPro" id="IPR000873">
    <property type="entry name" value="AMP-dep_synth/lig_dom"/>
</dbReference>